<dbReference type="Gene3D" id="1.25.40.10">
    <property type="entry name" value="Tetratricopeptide repeat domain"/>
    <property type="match status" value="3"/>
</dbReference>
<dbReference type="OrthoDB" id="541719at2759"/>
<dbReference type="SUPFAM" id="SSF81901">
    <property type="entry name" value="HCP-like"/>
    <property type="match status" value="1"/>
</dbReference>
<evidence type="ECO:0000256" key="3">
    <source>
        <dbReference type="ARBA" id="ARBA00023242"/>
    </source>
</evidence>
<evidence type="ECO:0000256" key="1">
    <source>
        <dbReference type="ARBA" id="ARBA00004123"/>
    </source>
</evidence>
<gene>
    <name evidence="6" type="ORF">THRCLA_08778</name>
</gene>
<sequence length="654" mass="74505">MLAVHRRVLRPATLRLSGKTMLRSQSLVLATWKQAHRVNSIKTMYQQQRWMTQSRAPMDKVGSYFGSYSEETGEWEPEQEHLEGFHSDHVFGSDMTLQALIRLDINGARRLFRNVLQHHYYQDMEMWNKWATMEWRDGKILLARKIFTKASKICFSPVLWQSWATMEGDVENYNEARRLFNVIIAADAGKTAQTAMAGLGWLGFLVLDVDYCVVGLALVEDRSGNTDKARKLFIGYKKKFPDDIHLAEAYALFEGRHGNMKLSRQLFAQAAAMPLCTPQVFHAWAQLEFERGNYGEAISVLDEGLETNPYDKKQFMPRAMSLAKLGDVEGARAAFREYTKLSTVDERAYNAFAQFEEGIGNNTAALKIYHTVLKHNPGSVSNITSLAYFHLRTDEDHGLEDARETFSTGVSLVPDNAQLWHNWGVLEEKHGSSDRAKEYFEKATHLSPWSASYWSSLAKLEAKRGNIESARLVLDLATQQCCNHVMLLTTLAKIERKAKNAKRAREACVAALKIDKKRAATWNLRALVEMPHNPATAKNLIESALKLVSTHDHLSWSILLCTYGRAHAALGDYENAITTFKESIRLNNTNSNTYYYLAEFLVQIGQIDEAIKQYRLMSLICPQERLASIETRLDELQNHLPKKQQTIHDDVDDE</sequence>
<dbReference type="SMART" id="SM00386">
    <property type="entry name" value="HAT"/>
    <property type="match status" value="10"/>
</dbReference>
<keyword evidence="7" id="KW-1185">Reference proteome</keyword>
<reference evidence="6 7" key="1">
    <citation type="journal article" date="2014" name="Genome Biol. Evol.">
        <title>The secreted proteins of Achlya hypogyna and Thraustotheca clavata identify the ancestral oomycete secretome and reveal gene acquisitions by horizontal gene transfer.</title>
        <authorList>
            <person name="Misner I."/>
            <person name="Blouin N."/>
            <person name="Leonard G."/>
            <person name="Richards T.A."/>
            <person name="Lane C.E."/>
        </authorList>
    </citation>
    <scope>NUCLEOTIDE SEQUENCE [LARGE SCALE GENOMIC DNA]</scope>
    <source>
        <strain evidence="6 7">ATCC 34112</strain>
    </source>
</reference>
<dbReference type="GO" id="GO:0003727">
    <property type="term" value="F:single-stranded RNA binding"/>
    <property type="evidence" value="ECO:0007669"/>
    <property type="project" value="TreeGrafter"/>
</dbReference>
<evidence type="ECO:0000256" key="4">
    <source>
        <dbReference type="PROSITE-ProRule" id="PRU00339"/>
    </source>
</evidence>
<feature type="repeat" description="TPR" evidence="4">
    <location>
        <begin position="417"/>
        <end position="450"/>
    </location>
</feature>
<comment type="caution">
    <text evidence="6">The sequence shown here is derived from an EMBL/GenBank/DDBJ whole genome shotgun (WGS) entry which is preliminary data.</text>
</comment>
<dbReference type="PANTHER" id="PTHR44917:SF1">
    <property type="entry name" value="PROTEIN HIGH CHLOROPHYLL FLUORESCENT 107"/>
    <property type="match status" value="1"/>
</dbReference>
<dbReference type="Pfam" id="PF23231">
    <property type="entry name" value="HAT_Syf1_CNRKL1_C"/>
    <property type="match status" value="1"/>
</dbReference>
<feature type="repeat" description="TPR" evidence="4">
    <location>
        <begin position="278"/>
        <end position="311"/>
    </location>
</feature>
<keyword evidence="4" id="KW-0802">TPR repeat</keyword>
<evidence type="ECO:0000259" key="5">
    <source>
        <dbReference type="Pfam" id="PF23231"/>
    </source>
</evidence>
<keyword evidence="3" id="KW-0539">Nucleus</keyword>
<dbReference type="InterPro" id="IPR003107">
    <property type="entry name" value="HAT"/>
</dbReference>
<feature type="repeat" description="TPR" evidence="4">
    <location>
        <begin position="557"/>
        <end position="590"/>
    </location>
</feature>
<evidence type="ECO:0000313" key="6">
    <source>
        <dbReference type="EMBL" id="OQR92157.1"/>
    </source>
</evidence>
<dbReference type="SUPFAM" id="SSF48452">
    <property type="entry name" value="TPR-like"/>
    <property type="match status" value="2"/>
</dbReference>
<dbReference type="Pfam" id="PF14559">
    <property type="entry name" value="TPR_19"/>
    <property type="match status" value="1"/>
</dbReference>
<dbReference type="AlphaFoldDB" id="A0A1V9Z2M4"/>
<keyword evidence="2" id="KW-0677">Repeat</keyword>
<dbReference type="InterPro" id="IPR055430">
    <property type="entry name" value="HAT_Syf1_CNRKL1_C"/>
</dbReference>
<dbReference type="Proteomes" id="UP000243217">
    <property type="component" value="Unassembled WGS sequence"/>
</dbReference>
<dbReference type="InterPro" id="IPR019734">
    <property type="entry name" value="TPR_rpt"/>
</dbReference>
<feature type="domain" description="Pre-mRNA-splicing factor Syf1/CRNKL1-like C-terminal HAT-repeats" evidence="5">
    <location>
        <begin position="246"/>
        <end position="493"/>
    </location>
</feature>
<dbReference type="GO" id="GO:0006417">
    <property type="term" value="P:regulation of translation"/>
    <property type="evidence" value="ECO:0007669"/>
    <property type="project" value="TreeGrafter"/>
</dbReference>
<protein>
    <recommendedName>
        <fullName evidence="5">Pre-mRNA-splicing factor Syf1/CRNKL1-like C-terminal HAT-repeats domain-containing protein</fullName>
    </recommendedName>
</protein>
<dbReference type="GO" id="GO:0005634">
    <property type="term" value="C:nucleus"/>
    <property type="evidence" value="ECO:0007669"/>
    <property type="project" value="UniProtKB-SubCell"/>
</dbReference>
<evidence type="ECO:0000256" key="2">
    <source>
        <dbReference type="ARBA" id="ARBA00022737"/>
    </source>
</evidence>
<dbReference type="InterPro" id="IPR044624">
    <property type="entry name" value="Mbb1-like"/>
</dbReference>
<name>A0A1V9Z2M4_9STRA</name>
<evidence type="ECO:0000313" key="7">
    <source>
        <dbReference type="Proteomes" id="UP000243217"/>
    </source>
</evidence>
<dbReference type="SMART" id="SM00028">
    <property type="entry name" value="TPR"/>
    <property type="match status" value="7"/>
</dbReference>
<proteinExistence type="predicted"/>
<dbReference type="PROSITE" id="PS50005">
    <property type="entry name" value="TPR"/>
    <property type="match status" value="3"/>
</dbReference>
<comment type="subcellular location">
    <subcellularLocation>
        <location evidence="1">Nucleus</location>
    </subcellularLocation>
</comment>
<dbReference type="GO" id="GO:0006397">
    <property type="term" value="P:mRNA processing"/>
    <property type="evidence" value="ECO:0007669"/>
    <property type="project" value="InterPro"/>
</dbReference>
<dbReference type="PANTHER" id="PTHR44917">
    <property type="entry name" value="PROTEIN HIGH CHLOROPHYLL FLUORESCENT 107"/>
    <property type="match status" value="1"/>
</dbReference>
<dbReference type="GO" id="GO:0003729">
    <property type="term" value="F:mRNA binding"/>
    <property type="evidence" value="ECO:0007669"/>
    <property type="project" value="InterPro"/>
</dbReference>
<dbReference type="EMBL" id="JNBS01002353">
    <property type="protein sequence ID" value="OQR92157.1"/>
    <property type="molecule type" value="Genomic_DNA"/>
</dbReference>
<dbReference type="STRING" id="74557.A0A1V9Z2M4"/>
<dbReference type="InterPro" id="IPR011990">
    <property type="entry name" value="TPR-like_helical_dom_sf"/>
</dbReference>
<accession>A0A1V9Z2M4</accession>
<organism evidence="6 7">
    <name type="scientific">Thraustotheca clavata</name>
    <dbReference type="NCBI Taxonomy" id="74557"/>
    <lineage>
        <taxon>Eukaryota</taxon>
        <taxon>Sar</taxon>
        <taxon>Stramenopiles</taxon>
        <taxon>Oomycota</taxon>
        <taxon>Saprolegniomycetes</taxon>
        <taxon>Saprolegniales</taxon>
        <taxon>Achlyaceae</taxon>
        <taxon>Thraustotheca</taxon>
    </lineage>
</organism>